<dbReference type="Proteomes" id="UP001489004">
    <property type="component" value="Unassembled WGS sequence"/>
</dbReference>
<evidence type="ECO:0000256" key="1">
    <source>
        <dbReference type="ARBA" id="ARBA00004430"/>
    </source>
</evidence>
<comment type="subcellular location">
    <subcellularLocation>
        <location evidence="1">Cytoplasm</location>
        <location evidence="1">Cytoskeleton</location>
        <location evidence="1">Cilium axoneme</location>
    </subcellularLocation>
</comment>
<gene>
    <name evidence="3" type="ORF">WJX72_005463</name>
</gene>
<dbReference type="Gene3D" id="3.80.10.10">
    <property type="entry name" value="Ribonuclease Inhibitor"/>
    <property type="match status" value="1"/>
</dbReference>
<dbReference type="EMBL" id="JALJOR010000017">
    <property type="protein sequence ID" value="KAK9804787.1"/>
    <property type="molecule type" value="Genomic_DNA"/>
</dbReference>
<dbReference type="InterPro" id="IPR032675">
    <property type="entry name" value="LRR_dom_sf"/>
</dbReference>
<dbReference type="SUPFAM" id="SSF52047">
    <property type="entry name" value="RNI-like"/>
    <property type="match status" value="1"/>
</dbReference>
<dbReference type="SUPFAM" id="SSF81383">
    <property type="entry name" value="F-box domain"/>
    <property type="match status" value="1"/>
</dbReference>
<evidence type="ECO:0008006" key="5">
    <source>
        <dbReference type="Google" id="ProtNLM"/>
    </source>
</evidence>
<protein>
    <recommendedName>
        <fullName evidence="5">F-box domain-containing protein</fullName>
    </recommendedName>
</protein>
<dbReference type="InterPro" id="IPR036047">
    <property type="entry name" value="F-box-like_dom_sf"/>
</dbReference>
<feature type="region of interest" description="Disordered" evidence="2">
    <location>
        <begin position="1"/>
        <end position="23"/>
    </location>
</feature>
<dbReference type="GO" id="GO:0005930">
    <property type="term" value="C:axoneme"/>
    <property type="evidence" value="ECO:0007669"/>
    <property type="project" value="UniProtKB-SubCell"/>
</dbReference>
<evidence type="ECO:0000256" key="2">
    <source>
        <dbReference type="SAM" id="MobiDB-lite"/>
    </source>
</evidence>
<accession>A0AAW1P834</accession>
<proteinExistence type="predicted"/>
<dbReference type="AlphaFoldDB" id="A0AAW1P834"/>
<keyword evidence="4" id="KW-1185">Reference proteome</keyword>
<evidence type="ECO:0000313" key="4">
    <source>
        <dbReference type="Proteomes" id="UP001489004"/>
    </source>
</evidence>
<sequence>MNTGVSQPQAAAGPCQQTSTPPAASALRDCAAPKKACDDRTASFPQRHGNLLSRLLLFSPTTPKRRAFGDRTGKARSKDVMWTTLPNELVGNIFSRLPESSKKAGRLVCLDWCAGVSASISKLGLSCGFSPPRMDPFSRPVRDAFPNVTDADLGYLGSVRVDSLREQLRKMPQLTTLHGTISFAVQGDTPKQILAAIREEQPRVTRLGLKMTSTCDEEDALDMMQAAAPQLTALDLSDCTVQWAEAIDSLQSLKSIESLGLKLDAASGEACMGVIAGMAGLTRLRVSARFQVTSPMLTALSRLTELREFELDADGNPEADVTLGAVLARLPKLQSLSFSAGRLPSAAQWSDAGMAVLATNLPSLVELKLGSQVITDAGTVNPHVVGKLVIRSK</sequence>
<name>A0AAW1P834_9CHLO</name>
<organism evidence="3 4">
    <name type="scientific">[Myrmecia] bisecta</name>
    <dbReference type="NCBI Taxonomy" id="41462"/>
    <lineage>
        <taxon>Eukaryota</taxon>
        <taxon>Viridiplantae</taxon>
        <taxon>Chlorophyta</taxon>
        <taxon>core chlorophytes</taxon>
        <taxon>Trebouxiophyceae</taxon>
        <taxon>Trebouxiales</taxon>
        <taxon>Trebouxiaceae</taxon>
        <taxon>Myrmecia</taxon>
    </lineage>
</organism>
<reference evidence="3 4" key="1">
    <citation type="journal article" date="2024" name="Nat. Commun.">
        <title>Phylogenomics reveals the evolutionary origins of lichenization in chlorophyte algae.</title>
        <authorList>
            <person name="Puginier C."/>
            <person name="Libourel C."/>
            <person name="Otte J."/>
            <person name="Skaloud P."/>
            <person name="Haon M."/>
            <person name="Grisel S."/>
            <person name="Petersen M."/>
            <person name="Berrin J.G."/>
            <person name="Delaux P.M."/>
            <person name="Dal Grande F."/>
            <person name="Keller J."/>
        </authorList>
    </citation>
    <scope>NUCLEOTIDE SEQUENCE [LARGE SCALE GENOMIC DNA]</scope>
    <source>
        <strain evidence="3 4">SAG 2043</strain>
    </source>
</reference>
<evidence type="ECO:0000313" key="3">
    <source>
        <dbReference type="EMBL" id="KAK9804787.1"/>
    </source>
</evidence>
<feature type="compositionally biased region" description="Polar residues" evidence="2">
    <location>
        <begin position="1"/>
        <end position="22"/>
    </location>
</feature>
<comment type="caution">
    <text evidence="3">The sequence shown here is derived from an EMBL/GenBank/DDBJ whole genome shotgun (WGS) entry which is preliminary data.</text>
</comment>